<dbReference type="CDD" id="cd07989">
    <property type="entry name" value="LPLAT_AGPAT-like"/>
    <property type="match status" value="1"/>
</dbReference>
<dbReference type="PANTHER" id="PTHR10434:SF11">
    <property type="entry name" value="1-ACYL-SN-GLYCEROL-3-PHOSPHATE ACYLTRANSFERASE"/>
    <property type="match status" value="1"/>
</dbReference>
<keyword evidence="2 4" id="KW-0012">Acyltransferase</keyword>
<evidence type="ECO:0000259" key="3">
    <source>
        <dbReference type="SMART" id="SM00563"/>
    </source>
</evidence>
<sequence>MQYPGFAPRDIAGHRRVGSVAARAARVLTRLLARTTVTGRERVPEGPVVFAPYHASMLDPVVVGIAVWRQGRMPHFLAKDSLFTGPLGRLLKAMGQIPVLRASALAGDSLQYGKQALEAGESVVIYPQGTLTKDPELWPQRSKTGAARLAIEAGVPVVPVAHWGLDPILPVGGKVPRPHPFSRVRVSFCEPLAPPVPSVSAGHSGPAQTRRFADRITAAIAAELAELRGVPLPERFRPDLEPQEDV</sequence>
<dbReference type="InterPro" id="IPR002123">
    <property type="entry name" value="Plipid/glycerol_acylTrfase"/>
</dbReference>
<evidence type="ECO:0000256" key="1">
    <source>
        <dbReference type="ARBA" id="ARBA00022679"/>
    </source>
</evidence>
<organism evidence="4 5">
    <name type="scientific">Brevibacterium salitolerans</name>
    <dbReference type="NCBI Taxonomy" id="1403566"/>
    <lineage>
        <taxon>Bacteria</taxon>
        <taxon>Bacillati</taxon>
        <taxon>Actinomycetota</taxon>
        <taxon>Actinomycetes</taxon>
        <taxon>Micrococcales</taxon>
        <taxon>Brevibacteriaceae</taxon>
        <taxon>Brevibacterium</taxon>
    </lineage>
</organism>
<dbReference type="SUPFAM" id="SSF69593">
    <property type="entry name" value="Glycerol-3-phosphate (1)-acyltransferase"/>
    <property type="match status" value="1"/>
</dbReference>
<evidence type="ECO:0000313" key="5">
    <source>
        <dbReference type="Proteomes" id="UP001500984"/>
    </source>
</evidence>
<dbReference type="SMART" id="SM00563">
    <property type="entry name" value="PlsC"/>
    <property type="match status" value="1"/>
</dbReference>
<reference evidence="4 5" key="1">
    <citation type="journal article" date="2019" name="Int. J. Syst. Evol. Microbiol.">
        <title>The Global Catalogue of Microorganisms (GCM) 10K type strain sequencing project: providing services to taxonomists for standard genome sequencing and annotation.</title>
        <authorList>
            <consortium name="The Broad Institute Genomics Platform"/>
            <consortium name="The Broad Institute Genome Sequencing Center for Infectious Disease"/>
            <person name="Wu L."/>
            <person name="Ma J."/>
        </authorList>
    </citation>
    <scope>NUCLEOTIDE SEQUENCE [LARGE SCALE GENOMIC DNA]</scope>
    <source>
        <strain evidence="4 5">JCM 15900</strain>
    </source>
</reference>
<accession>A0ABN2X4T0</accession>
<evidence type="ECO:0000313" key="4">
    <source>
        <dbReference type="EMBL" id="GAA2103685.1"/>
    </source>
</evidence>
<evidence type="ECO:0000256" key="2">
    <source>
        <dbReference type="ARBA" id="ARBA00023315"/>
    </source>
</evidence>
<dbReference type="GO" id="GO:0016746">
    <property type="term" value="F:acyltransferase activity"/>
    <property type="evidence" value="ECO:0007669"/>
    <property type="project" value="UniProtKB-KW"/>
</dbReference>
<dbReference type="Pfam" id="PF01553">
    <property type="entry name" value="Acyltransferase"/>
    <property type="match status" value="1"/>
</dbReference>
<keyword evidence="5" id="KW-1185">Reference proteome</keyword>
<comment type="caution">
    <text evidence="4">The sequence shown here is derived from an EMBL/GenBank/DDBJ whole genome shotgun (WGS) entry which is preliminary data.</text>
</comment>
<dbReference type="RefSeq" id="WP_344337880.1">
    <property type="nucleotide sequence ID" value="NZ_BAAAPZ010000017.1"/>
</dbReference>
<dbReference type="PANTHER" id="PTHR10434">
    <property type="entry name" value="1-ACYL-SN-GLYCEROL-3-PHOSPHATE ACYLTRANSFERASE"/>
    <property type="match status" value="1"/>
</dbReference>
<proteinExistence type="predicted"/>
<gene>
    <name evidence="4" type="ORF">GCM10009823_27800</name>
</gene>
<protein>
    <submittedName>
        <fullName evidence="4">Lysophospholipid acyltransferase family protein</fullName>
    </submittedName>
</protein>
<feature type="domain" description="Phospholipid/glycerol acyltransferase" evidence="3">
    <location>
        <begin position="48"/>
        <end position="165"/>
    </location>
</feature>
<name>A0ABN2X4T0_9MICO</name>
<dbReference type="EMBL" id="BAAAPZ010000017">
    <property type="protein sequence ID" value="GAA2103685.1"/>
    <property type="molecule type" value="Genomic_DNA"/>
</dbReference>
<dbReference type="Proteomes" id="UP001500984">
    <property type="component" value="Unassembled WGS sequence"/>
</dbReference>
<keyword evidence="1" id="KW-0808">Transferase</keyword>